<dbReference type="PANTHER" id="PTHR23502:SF132">
    <property type="entry name" value="POLYAMINE TRANSPORTER 2-RELATED"/>
    <property type="match status" value="1"/>
</dbReference>
<feature type="transmembrane region" description="Helical" evidence="8">
    <location>
        <begin position="88"/>
        <end position="109"/>
    </location>
</feature>
<dbReference type="Pfam" id="PF07690">
    <property type="entry name" value="MFS_1"/>
    <property type="match status" value="1"/>
</dbReference>
<name>A0ABS6NKL3_9BURK</name>
<dbReference type="InterPro" id="IPR004812">
    <property type="entry name" value="Efflux_drug-R_Bcr/CmlA"/>
</dbReference>
<sequence>MALITALGPITIDMYLPTFPAIAQDLQVPPHQIELTVSSYLMGLSLAQLFIGPITDRYGRKKPLLFGLSLYLLATISCALSTSFEMLLVARTLQAFGAASCIVIPRAVIRDHYNTQDAAHALSLLMLIMGLAPVLAPVAGSFLGPIVGWRGLFAIMLVVALLLIALCVLKLQESLPPENAVKLSAKTISSNYFGLLCHRNFMAFALSGGLGMAGLFAFIASSPTIFITQFGIAPENFGFFFGLNAAGLILGSQISVRMLRKHASIKVLKTALLLGLISSVTGLLLTLTHLINLPLFMICMFSLSACLGLINPNSTALALKEQGARLGVASALMGCMQFLFGTLASSLVSHWQTGTALPLFTCLCVCIGISFICGRHIGRA</sequence>
<feature type="transmembrane region" description="Helical" evidence="8">
    <location>
        <begin position="293"/>
        <end position="311"/>
    </location>
</feature>
<evidence type="ECO:0000259" key="9">
    <source>
        <dbReference type="PROSITE" id="PS50850"/>
    </source>
</evidence>
<feature type="domain" description="Major facilitator superfamily (MFS) profile" evidence="9">
    <location>
        <begin position="1"/>
        <end position="380"/>
    </location>
</feature>
<feature type="transmembrane region" description="Helical" evidence="8">
    <location>
        <begin position="201"/>
        <end position="225"/>
    </location>
</feature>
<accession>A0ABS6NKL3</accession>
<dbReference type="InterPro" id="IPR011701">
    <property type="entry name" value="MFS"/>
</dbReference>
<feature type="transmembrane region" description="Helical" evidence="8">
    <location>
        <begin position="121"/>
        <end position="143"/>
    </location>
</feature>
<keyword evidence="8" id="KW-0997">Cell inner membrane</keyword>
<keyword evidence="5 8" id="KW-0812">Transmembrane</keyword>
<protein>
    <recommendedName>
        <fullName evidence="8">Bcr/CflA family efflux transporter</fullName>
    </recommendedName>
</protein>
<dbReference type="CDD" id="cd17320">
    <property type="entry name" value="MFS_MdfA_MDR_like"/>
    <property type="match status" value="1"/>
</dbReference>
<dbReference type="EMBL" id="JAHSPR010000001">
    <property type="protein sequence ID" value="MBV4395914.1"/>
    <property type="molecule type" value="Genomic_DNA"/>
</dbReference>
<proteinExistence type="inferred from homology"/>
<feature type="transmembrane region" description="Helical" evidence="8">
    <location>
        <begin position="356"/>
        <end position="374"/>
    </location>
</feature>
<keyword evidence="7 8" id="KW-0472">Membrane</keyword>
<dbReference type="SUPFAM" id="SSF103473">
    <property type="entry name" value="MFS general substrate transporter"/>
    <property type="match status" value="1"/>
</dbReference>
<evidence type="ECO:0000256" key="6">
    <source>
        <dbReference type="ARBA" id="ARBA00022989"/>
    </source>
</evidence>
<dbReference type="InterPro" id="IPR020846">
    <property type="entry name" value="MFS_dom"/>
</dbReference>
<reference evidence="10 11" key="1">
    <citation type="submission" date="2021-06" db="EMBL/GenBank/DDBJ databases">
        <authorList>
            <person name="Lu T."/>
            <person name="Wang Q."/>
            <person name="Han X."/>
        </authorList>
    </citation>
    <scope>NUCLEOTIDE SEQUENCE [LARGE SCALE GENOMIC DNA]</scope>
    <source>
        <strain evidence="10 11">LAM0050</strain>
    </source>
</reference>
<keyword evidence="11" id="KW-1185">Reference proteome</keyword>
<feature type="transmembrane region" description="Helical" evidence="8">
    <location>
        <begin position="268"/>
        <end position="287"/>
    </location>
</feature>
<dbReference type="InterPro" id="IPR036259">
    <property type="entry name" value="MFS_trans_sf"/>
</dbReference>
<evidence type="ECO:0000313" key="11">
    <source>
        <dbReference type="Proteomes" id="UP000722165"/>
    </source>
</evidence>
<feature type="transmembrane region" description="Helical" evidence="8">
    <location>
        <begin position="323"/>
        <end position="344"/>
    </location>
</feature>
<evidence type="ECO:0000256" key="3">
    <source>
        <dbReference type="ARBA" id="ARBA00022448"/>
    </source>
</evidence>
<dbReference type="PANTHER" id="PTHR23502">
    <property type="entry name" value="MAJOR FACILITATOR SUPERFAMILY"/>
    <property type="match status" value="1"/>
</dbReference>
<evidence type="ECO:0000256" key="7">
    <source>
        <dbReference type="ARBA" id="ARBA00023136"/>
    </source>
</evidence>
<dbReference type="NCBIfam" id="TIGR00710">
    <property type="entry name" value="efflux_Bcr_CflA"/>
    <property type="match status" value="1"/>
</dbReference>
<comment type="similarity">
    <text evidence="2 8">Belongs to the major facilitator superfamily. Bcr/CmlA family.</text>
</comment>
<comment type="caution">
    <text evidence="10">The sequence shown here is derived from an EMBL/GenBank/DDBJ whole genome shotgun (WGS) entry which is preliminary data.</text>
</comment>
<feature type="transmembrane region" description="Helical" evidence="8">
    <location>
        <begin position="64"/>
        <end position="82"/>
    </location>
</feature>
<evidence type="ECO:0000256" key="2">
    <source>
        <dbReference type="ARBA" id="ARBA00006236"/>
    </source>
</evidence>
<evidence type="ECO:0000256" key="5">
    <source>
        <dbReference type="ARBA" id="ARBA00022692"/>
    </source>
</evidence>
<evidence type="ECO:0000256" key="8">
    <source>
        <dbReference type="RuleBase" id="RU365088"/>
    </source>
</evidence>
<keyword evidence="6 8" id="KW-1133">Transmembrane helix</keyword>
<comment type="subcellular location">
    <subcellularLocation>
        <location evidence="8">Cell inner membrane</location>
        <topology evidence="8">Multi-pass membrane protein</topology>
    </subcellularLocation>
    <subcellularLocation>
        <location evidence="1">Cell membrane</location>
        <topology evidence="1">Multi-pass membrane protein</topology>
    </subcellularLocation>
</comment>
<dbReference type="PROSITE" id="PS50850">
    <property type="entry name" value="MFS"/>
    <property type="match status" value="1"/>
</dbReference>
<keyword evidence="4" id="KW-1003">Cell membrane</keyword>
<comment type="caution">
    <text evidence="8">Lacks conserved residue(s) required for the propagation of feature annotation.</text>
</comment>
<feature type="transmembrane region" description="Helical" evidence="8">
    <location>
        <begin position="149"/>
        <end position="169"/>
    </location>
</feature>
<evidence type="ECO:0000313" key="10">
    <source>
        <dbReference type="EMBL" id="MBV4395914.1"/>
    </source>
</evidence>
<evidence type="ECO:0000256" key="1">
    <source>
        <dbReference type="ARBA" id="ARBA00004651"/>
    </source>
</evidence>
<keyword evidence="3 8" id="KW-0813">Transport</keyword>
<organism evidence="10 11">
    <name type="scientific">Advenella alkanexedens</name>
    <dbReference type="NCBI Taxonomy" id="1481665"/>
    <lineage>
        <taxon>Bacteria</taxon>
        <taxon>Pseudomonadati</taxon>
        <taxon>Pseudomonadota</taxon>
        <taxon>Betaproteobacteria</taxon>
        <taxon>Burkholderiales</taxon>
        <taxon>Alcaligenaceae</taxon>
    </lineage>
</organism>
<dbReference type="Proteomes" id="UP000722165">
    <property type="component" value="Unassembled WGS sequence"/>
</dbReference>
<dbReference type="Gene3D" id="1.20.1720.10">
    <property type="entry name" value="Multidrug resistance protein D"/>
    <property type="match status" value="1"/>
</dbReference>
<feature type="transmembrane region" description="Helical" evidence="8">
    <location>
        <begin position="237"/>
        <end position="256"/>
    </location>
</feature>
<evidence type="ECO:0000256" key="4">
    <source>
        <dbReference type="ARBA" id="ARBA00022475"/>
    </source>
</evidence>
<gene>
    <name evidence="10" type="ORF">KU392_01430</name>
</gene>